<proteinExistence type="predicted"/>
<dbReference type="AlphaFoldDB" id="A0A839GYG5"/>
<evidence type="ECO:0000313" key="3">
    <source>
        <dbReference type="Proteomes" id="UP000563094"/>
    </source>
</evidence>
<dbReference type="Proteomes" id="UP000563094">
    <property type="component" value="Unassembled WGS sequence"/>
</dbReference>
<dbReference type="EMBL" id="JACJIQ010000023">
    <property type="protein sequence ID" value="MBA9079488.1"/>
    <property type="molecule type" value="Genomic_DNA"/>
</dbReference>
<feature type="chain" id="PRO_5032666157" description="Adhesin domain-containing protein" evidence="1">
    <location>
        <begin position="24"/>
        <end position="453"/>
    </location>
</feature>
<sequence>MKPRHSKLALLIAALFSFAGVQGQTVSTSAAFSKDLSTCVNVLVQERLQEVLEPQVAQAVAQSLKSLESLKGLETLSSLQNLSGLESLKALKSLEALEGLGQPDPDQPDLIIKDGEALQVPFAAEKTKNIARSFKVTGADKLSISNSFGRVDVQTWNRNEVTVEVRIITRASSEGKAQEILDKIDVNVTEGGNLISFATQLQPMQIRSSSEKSFEINYLVKMPKTNAVAISSRYGVIQLPDFDGPTDLTVKYGKLTTGRLNNRRNSISVTYSTGECVLEYVKAGDLEVKYSHLRLNGGEAINAATAYSRVSIDKVDNLAVESRYDTHFNVGSAGEVTGRSSYTSFSIGSISEALAMDLKYCTKFEVENISNNFKKVNLTGGYSFIKLGFSDKSAFNFDISTSYCGNPKFNEDKIDFTFKEVKNTSAVYRGRYGSSSPKGTVNVTNKYGSLAFH</sequence>
<dbReference type="RefSeq" id="WP_182514363.1">
    <property type="nucleotide sequence ID" value="NZ_JACJIQ010000023.1"/>
</dbReference>
<protein>
    <recommendedName>
        <fullName evidence="4">Adhesin domain-containing protein</fullName>
    </recommendedName>
</protein>
<organism evidence="2 3">
    <name type="scientific">Rufibacter quisquiliarum</name>
    <dbReference type="NCBI Taxonomy" id="1549639"/>
    <lineage>
        <taxon>Bacteria</taxon>
        <taxon>Pseudomonadati</taxon>
        <taxon>Bacteroidota</taxon>
        <taxon>Cytophagia</taxon>
        <taxon>Cytophagales</taxon>
        <taxon>Hymenobacteraceae</taxon>
        <taxon>Rufibacter</taxon>
    </lineage>
</organism>
<gene>
    <name evidence="2" type="ORF">FHS90_004226</name>
</gene>
<comment type="caution">
    <text evidence="2">The sequence shown here is derived from an EMBL/GenBank/DDBJ whole genome shotgun (WGS) entry which is preliminary data.</text>
</comment>
<evidence type="ECO:0000313" key="2">
    <source>
        <dbReference type="EMBL" id="MBA9079488.1"/>
    </source>
</evidence>
<evidence type="ECO:0008006" key="4">
    <source>
        <dbReference type="Google" id="ProtNLM"/>
    </source>
</evidence>
<name>A0A839GYG5_9BACT</name>
<keyword evidence="1" id="KW-0732">Signal</keyword>
<reference evidence="2 3" key="1">
    <citation type="submission" date="2020-08" db="EMBL/GenBank/DDBJ databases">
        <title>Genomic Encyclopedia of Type Strains, Phase IV (KMG-IV): sequencing the most valuable type-strain genomes for metagenomic binning, comparative biology and taxonomic classification.</title>
        <authorList>
            <person name="Goeker M."/>
        </authorList>
    </citation>
    <scope>NUCLEOTIDE SEQUENCE [LARGE SCALE GENOMIC DNA]</scope>
    <source>
        <strain evidence="2 3">DSM 29854</strain>
    </source>
</reference>
<keyword evidence="3" id="KW-1185">Reference proteome</keyword>
<evidence type="ECO:0000256" key="1">
    <source>
        <dbReference type="SAM" id="SignalP"/>
    </source>
</evidence>
<accession>A0A839GYG5</accession>
<feature type="signal peptide" evidence="1">
    <location>
        <begin position="1"/>
        <end position="23"/>
    </location>
</feature>